<protein>
    <submittedName>
        <fullName evidence="2">Uncharacterized protein</fullName>
    </submittedName>
</protein>
<feature type="region of interest" description="Disordered" evidence="1">
    <location>
        <begin position="43"/>
        <end position="95"/>
    </location>
</feature>
<dbReference type="PANTHER" id="PTHR33098">
    <property type="entry name" value="COTTON FIBER (DUF761)"/>
    <property type="match status" value="1"/>
</dbReference>
<dbReference type="PANTHER" id="PTHR33098:SF71">
    <property type="entry name" value="HYDROXYPROLINE-RICH GLYCOPROTEIN FAMILY PROTEIN"/>
    <property type="match status" value="1"/>
</dbReference>
<sequence length="129" mass="13562">MMINNGNQSPIVPIPMPPPPPPPPFQVPAMKFVVRGGYLRIKSATSSRTGSPEPEVDSPNSTPTSTSSTPAIGSSPLMMGGTDGGDSGMPVFCPSPDVNTKADAFIERLRAGWRLEKVNSIKAKQQITG</sequence>
<dbReference type="EMBL" id="JBBNAE010000008">
    <property type="protein sequence ID" value="KAK9102507.1"/>
    <property type="molecule type" value="Genomic_DNA"/>
</dbReference>
<name>A0AAP0HYF2_9MAGN</name>
<dbReference type="InterPro" id="IPR008480">
    <property type="entry name" value="DUF761_pln"/>
</dbReference>
<accession>A0AAP0HYF2</accession>
<feature type="compositionally biased region" description="Low complexity" evidence="1">
    <location>
        <begin position="58"/>
        <end position="80"/>
    </location>
</feature>
<evidence type="ECO:0000313" key="2">
    <source>
        <dbReference type="EMBL" id="KAK9102507.1"/>
    </source>
</evidence>
<gene>
    <name evidence="2" type="ORF">Sjap_019761</name>
</gene>
<keyword evidence="3" id="KW-1185">Reference proteome</keyword>
<comment type="caution">
    <text evidence="2">The sequence shown here is derived from an EMBL/GenBank/DDBJ whole genome shotgun (WGS) entry which is preliminary data.</text>
</comment>
<proteinExistence type="predicted"/>
<dbReference type="Proteomes" id="UP001417504">
    <property type="component" value="Unassembled WGS sequence"/>
</dbReference>
<dbReference type="AlphaFoldDB" id="A0AAP0HYF2"/>
<evidence type="ECO:0000256" key="1">
    <source>
        <dbReference type="SAM" id="MobiDB-lite"/>
    </source>
</evidence>
<dbReference type="Pfam" id="PF05553">
    <property type="entry name" value="DUF761"/>
    <property type="match status" value="1"/>
</dbReference>
<evidence type="ECO:0000313" key="3">
    <source>
        <dbReference type="Proteomes" id="UP001417504"/>
    </source>
</evidence>
<feature type="compositionally biased region" description="Pro residues" evidence="1">
    <location>
        <begin position="12"/>
        <end position="26"/>
    </location>
</feature>
<organism evidence="2 3">
    <name type="scientific">Stephania japonica</name>
    <dbReference type="NCBI Taxonomy" id="461633"/>
    <lineage>
        <taxon>Eukaryota</taxon>
        <taxon>Viridiplantae</taxon>
        <taxon>Streptophyta</taxon>
        <taxon>Embryophyta</taxon>
        <taxon>Tracheophyta</taxon>
        <taxon>Spermatophyta</taxon>
        <taxon>Magnoliopsida</taxon>
        <taxon>Ranunculales</taxon>
        <taxon>Menispermaceae</taxon>
        <taxon>Menispermoideae</taxon>
        <taxon>Cissampelideae</taxon>
        <taxon>Stephania</taxon>
    </lineage>
</organism>
<feature type="region of interest" description="Disordered" evidence="1">
    <location>
        <begin position="1"/>
        <end position="28"/>
    </location>
</feature>
<reference evidence="2 3" key="1">
    <citation type="submission" date="2024-01" db="EMBL/GenBank/DDBJ databases">
        <title>Genome assemblies of Stephania.</title>
        <authorList>
            <person name="Yang L."/>
        </authorList>
    </citation>
    <scope>NUCLEOTIDE SEQUENCE [LARGE SCALE GENOMIC DNA]</scope>
    <source>
        <strain evidence="2">QJT</strain>
        <tissue evidence="2">Leaf</tissue>
    </source>
</reference>